<organism evidence="1 2">
    <name type="scientific">Allomyces macrogynus (strain ATCC 38327)</name>
    <name type="common">Allomyces javanicus var. macrogynus</name>
    <dbReference type="NCBI Taxonomy" id="578462"/>
    <lineage>
        <taxon>Eukaryota</taxon>
        <taxon>Fungi</taxon>
        <taxon>Fungi incertae sedis</taxon>
        <taxon>Blastocladiomycota</taxon>
        <taxon>Blastocladiomycetes</taxon>
        <taxon>Blastocladiales</taxon>
        <taxon>Blastocladiaceae</taxon>
        <taxon>Allomyces</taxon>
    </lineage>
</organism>
<dbReference type="OrthoDB" id="63159at2759"/>
<protein>
    <submittedName>
        <fullName evidence="1">Uncharacterized protein</fullName>
    </submittedName>
</protein>
<gene>
    <name evidence="1" type="ORF">AMAG_09984</name>
</gene>
<evidence type="ECO:0000313" key="2">
    <source>
        <dbReference type="Proteomes" id="UP000054350"/>
    </source>
</evidence>
<sequence length="263" mass="29052">MDFASANGHTDAPLSKASGNGHIHVLDWWWRRAGRLSTPKSERWSGFLKRCSGYSAPIINMAMKEALYKNHVHILERWKRLIVDAHADVPGTSTCGGRATTQESSEAPPPPPSWWADCGFAGNGWAHVADFGKASNNGALEAMRWWATHKLPFAHSPAGIDSACMIGNVALLDWWLYESGLEPLYTERALDLASVRGDLAVLDWWRRSGLPLKYNYDTLIGGQASDKKGVASWWNADDLPPLAPPYSSWPMRLVNSIINGGEE</sequence>
<dbReference type="AlphaFoldDB" id="A0A0L0SQH7"/>
<dbReference type="VEuPathDB" id="FungiDB:AMAG_09984"/>
<dbReference type="STRING" id="578462.A0A0L0SQH7"/>
<proteinExistence type="predicted"/>
<dbReference type="EMBL" id="GG745345">
    <property type="protein sequence ID" value="KNE64629.1"/>
    <property type="molecule type" value="Genomic_DNA"/>
</dbReference>
<dbReference type="Proteomes" id="UP000054350">
    <property type="component" value="Unassembled WGS sequence"/>
</dbReference>
<reference evidence="2" key="2">
    <citation type="submission" date="2009-11" db="EMBL/GenBank/DDBJ databases">
        <title>The Genome Sequence of Allomyces macrogynus strain ATCC 38327.</title>
        <authorList>
            <consortium name="The Broad Institute Genome Sequencing Platform"/>
            <person name="Russ C."/>
            <person name="Cuomo C."/>
            <person name="Shea T."/>
            <person name="Young S.K."/>
            <person name="Zeng Q."/>
            <person name="Koehrsen M."/>
            <person name="Haas B."/>
            <person name="Borodovsky M."/>
            <person name="Guigo R."/>
            <person name="Alvarado L."/>
            <person name="Berlin A."/>
            <person name="Borenstein D."/>
            <person name="Chen Z."/>
            <person name="Engels R."/>
            <person name="Freedman E."/>
            <person name="Gellesch M."/>
            <person name="Goldberg J."/>
            <person name="Griggs A."/>
            <person name="Gujja S."/>
            <person name="Heiman D."/>
            <person name="Hepburn T."/>
            <person name="Howarth C."/>
            <person name="Jen D."/>
            <person name="Larson L."/>
            <person name="Lewis B."/>
            <person name="Mehta T."/>
            <person name="Park D."/>
            <person name="Pearson M."/>
            <person name="Roberts A."/>
            <person name="Saif S."/>
            <person name="Shenoy N."/>
            <person name="Sisk P."/>
            <person name="Stolte C."/>
            <person name="Sykes S."/>
            <person name="Walk T."/>
            <person name="White J."/>
            <person name="Yandava C."/>
            <person name="Burger G."/>
            <person name="Gray M.W."/>
            <person name="Holland P.W.H."/>
            <person name="King N."/>
            <person name="Lang F.B.F."/>
            <person name="Roger A.J."/>
            <person name="Ruiz-Trillo I."/>
            <person name="Lander E."/>
            <person name="Nusbaum C."/>
        </authorList>
    </citation>
    <scope>NUCLEOTIDE SEQUENCE [LARGE SCALE GENOMIC DNA]</scope>
    <source>
        <strain evidence="2">ATCC 38327</strain>
    </source>
</reference>
<name>A0A0L0SQH7_ALLM3</name>
<evidence type="ECO:0000313" key="1">
    <source>
        <dbReference type="EMBL" id="KNE64629.1"/>
    </source>
</evidence>
<keyword evidence="2" id="KW-1185">Reference proteome</keyword>
<accession>A0A0L0SQH7</accession>
<dbReference type="SUPFAM" id="SSF140860">
    <property type="entry name" value="Pseudo ankyrin repeat-like"/>
    <property type="match status" value="1"/>
</dbReference>
<reference evidence="1 2" key="1">
    <citation type="submission" date="2009-11" db="EMBL/GenBank/DDBJ databases">
        <title>Annotation of Allomyces macrogynus ATCC 38327.</title>
        <authorList>
            <consortium name="The Broad Institute Genome Sequencing Platform"/>
            <person name="Russ C."/>
            <person name="Cuomo C."/>
            <person name="Burger G."/>
            <person name="Gray M.W."/>
            <person name="Holland P.W.H."/>
            <person name="King N."/>
            <person name="Lang F.B.F."/>
            <person name="Roger A.J."/>
            <person name="Ruiz-Trillo I."/>
            <person name="Young S.K."/>
            <person name="Zeng Q."/>
            <person name="Gargeya S."/>
            <person name="Fitzgerald M."/>
            <person name="Haas B."/>
            <person name="Abouelleil A."/>
            <person name="Alvarado L."/>
            <person name="Arachchi H.M."/>
            <person name="Berlin A."/>
            <person name="Chapman S.B."/>
            <person name="Gearin G."/>
            <person name="Goldberg J."/>
            <person name="Griggs A."/>
            <person name="Gujja S."/>
            <person name="Hansen M."/>
            <person name="Heiman D."/>
            <person name="Howarth C."/>
            <person name="Larimer J."/>
            <person name="Lui A."/>
            <person name="MacDonald P.J.P."/>
            <person name="McCowen C."/>
            <person name="Montmayeur A."/>
            <person name="Murphy C."/>
            <person name="Neiman D."/>
            <person name="Pearson M."/>
            <person name="Priest M."/>
            <person name="Roberts A."/>
            <person name="Saif S."/>
            <person name="Shea T."/>
            <person name="Sisk P."/>
            <person name="Stolte C."/>
            <person name="Sykes S."/>
            <person name="Wortman J."/>
            <person name="Nusbaum C."/>
            <person name="Birren B."/>
        </authorList>
    </citation>
    <scope>NUCLEOTIDE SEQUENCE [LARGE SCALE GENOMIC DNA]</scope>
    <source>
        <strain evidence="1 2">ATCC 38327</strain>
    </source>
</reference>